<dbReference type="InterPro" id="IPR036890">
    <property type="entry name" value="HATPase_C_sf"/>
</dbReference>
<dbReference type="InterPro" id="IPR005467">
    <property type="entry name" value="His_kinase_dom"/>
</dbReference>
<dbReference type="InterPro" id="IPR004358">
    <property type="entry name" value="Sig_transdc_His_kin-like_C"/>
</dbReference>
<evidence type="ECO:0000256" key="4">
    <source>
        <dbReference type="ARBA" id="ARBA00022741"/>
    </source>
</evidence>
<name>A0A7C1AY76_9BACT</name>
<evidence type="ECO:0000256" key="2">
    <source>
        <dbReference type="ARBA" id="ARBA00012438"/>
    </source>
</evidence>
<comment type="caution">
    <text evidence="9">The sequence shown here is derived from an EMBL/GenBank/DDBJ whole genome shotgun (WGS) entry which is preliminary data.</text>
</comment>
<dbReference type="EC" id="2.7.13.3" evidence="2"/>
<reference evidence="9" key="1">
    <citation type="journal article" date="2020" name="mSystems">
        <title>Genome- and Community-Level Interaction Insights into Carbon Utilization and Element Cycling Functions of Hydrothermarchaeota in Hydrothermal Sediment.</title>
        <authorList>
            <person name="Zhou Z."/>
            <person name="Liu Y."/>
            <person name="Xu W."/>
            <person name="Pan J."/>
            <person name="Luo Z.H."/>
            <person name="Li M."/>
        </authorList>
    </citation>
    <scope>NUCLEOTIDE SEQUENCE [LARGE SCALE GENOMIC DNA]</scope>
    <source>
        <strain evidence="9">HyVt-19</strain>
    </source>
</reference>
<keyword evidence="3" id="KW-0808">Transferase</keyword>
<dbReference type="PANTHER" id="PTHR43065">
    <property type="entry name" value="SENSOR HISTIDINE KINASE"/>
    <property type="match status" value="1"/>
</dbReference>
<dbReference type="SMART" id="SM00387">
    <property type="entry name" value="HATPase_c"/>
    <property type="match status" value="1"/>
</dbReference>
<evidence type="ECO:0000256" key="6">
    <source>
        <dbReference type="ARBA" id="ARBA00022840"/>
    </source>
</evidence>
<dbReference type="Gene3D" id="3.30.565.10">
    <property type="entry name" value="Histidine kinase-like ATPase, C-terminal domain"/>
    <property type="match status" value="1"/>
</dbReference>
<evidence type="ECO:0000313" key="9">
    <source>
        <dbReference type="EMBL" id="HDL89976.1"/>
    </source>
</evidence>
<evidence type="ECO:0000256" key="1">
    <source>
        <dbReference type="ARBA" id="ARBA00000085"/>
    </source>
</evidence>
<dbReference type="EMBL" id="DQZW01000172">
    <property type="protein sequence ID" value="HDL89976.1"/>
    <property type="molecule type" value="Genomic_DNA"/>
</dbReference>
<dbReference type="SUPFAM" id="SSF55874">
    <property type="entry name" value="ATPase domain of HSP90 chaperone/DNA topoisomerase II/histidine kinase"/>
    <property type="match status" value="1"/>
</dbReference>
<accession>A0A7C1AY76</accession>
<organism evidence="9">
    <name type="scientific">Thermodesulforhabdus norvegica</name>
    <dbReference type="NCBI Taxonomy" id="39841"/>
    <lineage>
        <taxon>Bacteria</taxon>
        <taxon>Pseudomonadati</taxon>
        <taxon>Thermodesulfobacteriota</taxon>
        <taxon>Syntrophobacteria</taxon>
        <taxon>Syntrophobacterales</taxon>
        <taxon>Thermodesulforhabdaceae</taxon>
        <taxon>Thermodesulforhabdus</taxon>
    </lineage>
</organism>
<evidence type="ECO:0000256" key="3">
    <source>
        <dbReference type="ARBA" id="ARBA00022679"/>
    </source>
</evidence>
<keyword evidence="4" id="KW-0547">Nucleotide-binding</keyword>
<dbReference type="AlphaFoldDB" id="A0A7C1AY76"/>
<dbReference type="PROSITE" id="PS50109">
    <property type="entry name" value="HIS_KIN"/>
    <property type="match status" value="1"/>
</dbReference>
<dbReference type="InterPro" id="IPR003594">
    <property type="entry name" value="HATPase_dom"/>
</dbReference>
<dbReference type="GO" id="GO:0004673">
    <property type="term" value="F:protein histidine kinase activity"/>
    <property type="evidence" value="ECO:0007669"/>
    <property type="project" value="UniProtKB-EC"/>
</dbReference>
<keyword evidence="6" id="KW-0067">ATP-binding</keyword>
<keyword evidence="7" id="KW-0902">Two-component regulatory system</keyword>
<dbReference type="PANTHER" id="PTHR43065:SF46">
    <property type="entry name" value="C4-DICARBOXYLATE TRANSPORT SENSOR PROTEIN DCTB"/>
    <property type="match status" value="1"/>
</dbReference>
<keyword evidence="5" id="KW-0418">Kinase</keyword>
<evidence type="ECO:0000256" key="7">
    <source>
        <dbReference type="ARBA" id="ARBA00023012"/>
    </source>
</evidence>
<feature type="domain" description="Histidine kinase" evidence="8">
    <location>
        <begin position="1"/>
        <end position="200"/>
    </location>
</feature>
<proteinExistence type="predicted"/>
<protein>
    <recommendedName>
        <fullName evidence="2">histidine kinase</fullName>
        <ecNumber evidence="2">2.7.13.3</ecNumber>
    </recommendedName>
</protein>
<evidence type="ECO:0000259" key="8">
    <source>
        <dbReference type="PROSITE" id="PS50109"/>
    </source>
</evidence>
<dbReference type="GO" id="GO:0005524">
    <property type="term" value="F:ATP binding"/>
    <property type="evidence" value="ECO:0007669"/>
    <property type="project" value="UniProtKB-KW"/>
</dbReference>
<comment type="catalytic activity">
    <reaction evidence="1">
        <text>ATP + protein L-histidine = ADP + protein N-phospho-L-histidine.</text>
        <dbReference type="EC" id="2.7.13.3"/>
    </reaction>
</comment>
<gene>
    <name evidence="9" type="ORF">ENG14_03635</name>
</gene>
<dbReference type="Proteomes" id="UP000886355">
    <property type="component" value="Unassembled WGS sequence"/>
</dbReference>
<sequence length="202" mass="22340">LQRKIGGAVEEKTAKHLNRIEEQVSLCDTIVGDLLEFTRGRASEVIHGEINPLLEKVLEEIATPEQVTLVSDLSPELPMTHFDRDKMRRVMINLVLNAFKAVTLRREKWDNAESPYQPLVKVTSSKADNGIRIEVEDNGTGMDDETAGRAFEPLFTTWARGTGLGLAIVKKIVEEHGGSVLIDSELNHGTKVTLVITEGVKS</sequence>
<dbReference type="CDD" id="cd00075">
    <property type="entry name" value="HATPase"/>
    <property type="match status" value="1"/>
</dbReference>
<evidence type="ECO:0000256" key="5">
    <source>
        <dbReference type="ARBA" id="ARBA00022777"/>
    </source>
</evidence>
<dbReference type="GO" id="GO:0000160">
    <property type="term" value="P:phosphorelay signal transduction system"/>
    <property type="evidence" value="ECO:0007669"/>
    <property type="project" value="UniProtKB-KW"/>
</dbReference>
<dbReference type="Pfam" id="PF02518">
    <property type="entry name" value="HATPase_c"/>
    <property type="match status" value="1"/>
</dbReference>
<feature type="non-terminal residue" evidence="9">
    <location>
        <position position="1"/>
    </location>
</feature>
<dbReference type="PRINTS" id="PR00344">
    <property type="entry name" value="BCTRLSENSOR"/>
</dbReference>